<sequence>MAKIGYAKVSTQGQDLTAQLNALNAFGCEKIFSGKHSGKAKENEQQLNELLNYIREGDIVIVTKLDRLERSLSQCLKVLDMLTENKIGFVALNQGIDTTKRKDPMAMAIIHLFEIL</sequence>
<dbReference type="CDD" id="cd03768">
    <property type="entry name" value="SR_ResInv"/>
    <property type="match status" value="1"/>
</dbReference>
<dbReference type="InterPro" id="IPR036162">
    <property type="entry name" value="Resolvase-like_N_sf"/>
</dbReference>
<name>A0A380VES7_9PAST</name>
<evidence type="ECO:0000313" key="3">
    <source>
        <dbReference type="EMBL" id="SUU37332.1"/>
    </source>
</evidence>
<proteinExistence type="inferred from homology"/>
<dbReference type="PROSITE" id="PS51736">
    <property type="entry name" value="RECOMBINASES_3"/>
    <property type="match status" value="1"/>
</dbReference>
<dbReference type="SMART" id="SM00857">
    <property type="entry name" value="Resolvase"/>
    <property type="match status" value="1"/>
</dbReference>
<protein>
    <submittedName>
        <fullName evidence="3">Transposon Tn552 DNA-invertase bin3</fullName>
    </submittedName>
</protein>
<evidence type="ECO:0000259" key="2">
    <source>
        <dbReference type="PROSITE" id="PS51736"/>
    </source>
</evidence>
<dbReference type="GO" id="GO:0003677">
    <property type="term" value="F:DNA binding"/>
    <property type="evidence" value="ECO:0007669"/>
    <property type="project" value="InterPro"/>
</dbReference>
<dbReference type="InterPro" id="IPR050639">
    <property type="entry name" value="SSR_resolvase"/>
</dbReference>
<reference evidence="3 4" key="1">
    <citation type="submission" date="2018-06" db="EMBL/GenBank/DDBJ databases">
        <authorList>
            <consortium name="Pathogen Informatics"/>
            <person name="Doyle S."/>
        </authorList>
    </citation>
    <scope>NUCLEOTIDE SEQUENCE [LARGE SCALE GENOMIC DNA]</scope>
    <source>
        <strain evidence="3 4">NCTC10851</strain>
    </source>
</reference>
<evidence type="ECO:0000313" key="4">
    <source>
        <dbReference type="Proteomes" id="UP000254507"/>
    </source>
</evidence>
<dbReference type="AlphaFoldDB" id="A0A380VES7"/>
<gene>
    <name evidence="3" type="primary">bin3</name>
    <name evidence="3" type="ORF">NCTC10851_01525</name>
</gene>
<dbReference type="Proteomes" id="UP000254507">
    <property type="component" value="Unassembled WGS sequence"/>
</dbReference>
<organism evidence="3 4">
    <name type="scientific">Actinobacillus seminis</name>
    <dbReference type="NCBI Taxonomy" id="722"/>
    <lineage>
        <taxon>Bacteria</taxon>
        <taxon>Pseudomonadati</taxon>
        <taxon>Pseudomonadota</taxon>
        <taxon>Gammaproteobacteria</taxon>
        <taxon>Pasteurellales</taxon>
        <taxon>Pasteurellaceae</taxon>
        <taxon>Actinobacillus</taxon>
    </lineage>
</organism>
<evidence type="ECO:0000256" key="1">
    <source>
        <dbReference type="ARBA" id="ARBA00009913"/>
    </source>
</evidence>
<dbReference type="SUPFAM" id="SSF53041">
    <property type="entry name" value="Resolvase-like"/>
    <property type="match status" value="1"/>
</dbReference>
<dbReference type="RefSeq" id="WP_236757407.1">
    <property type="nucleotide sequence ID" value="NZ_NLFK01000009.1"/>
</dbReference>
<dbReference type="Pfam" id="PF00239">
    <property type="entry name" value="Resolvase"/>
    <property type="match status" value="1"/>
</dbReference>
<dbReference type="PANTHER" id="PTHR30461">
    <property type="entry name" value="DNA-INVERTASE FROM LAMBDOID PROPHAGE"/>
    <property type="match status" value="1"/>
</dbReference>
<accession>A0A380VES7</accession>
<dbReference type="InterPro" id="IPR006119">
    <property type="entry name" value="Resolv_N"/>
</dbReference>
<dbReference type="GO" id="GO:0000150">
    <property type="term" value="F:DNA strand exchange activity"/>
    <property type="evidence" value="ECO:0007669"/>
    <property type="project" value="InterPro"/>
</dbReference>
<comment type="similarity">
    <text evidence="1">Belongs to the site-specific recombinase resolvase family.</text>
</comment>
<dbReference type="PANTHER" id="PTHR30461:SF26">
    <property type="entry name" value="RESOLVASE HOMOLOG YNEB"/>
    <property type="match status" value="1"/>
</dbReference>
<dbReference type="EMBL" id="UFSB01000001">
    <property type="protein sequence ID" value="SUU37332.1"/>
    <property type="molecule type" value="Genomic_DNA"/>
</dbReference>
<feature type="domain" description="Resolvase/invertase-type recombinase catalytic" evidence="2">
    <location>
        <begin position="2"/>
        <end position="116"/>
    </location>
</feature>
<dbReference type="Gene3D" id="3.40.50.1390">
    <property type="entry name" value="Resolvase, N-terminal catalytic domain"/>
    <property type="match status" value="1"/>
</dbReference>